<name>A0A1V6C952_UNCT6</name>
<evidence type="ECO:0008006" key="2">
    <source>
        <dbReference type="Google" id="ProtNLM"/>
    </source>
</evidence>
<protein>
    <recommendedName>
        <fullName evidence="2">Metallo-beta-lactamase domain-containing protein</fullName>
    </recommendedName>
</protein>
<dbReference type="AlphaFoldDB" id="A0A1V6C952"/>
<proteinExistence type="predicted"/>
<dbReference type="Gene3D" id="3.60.15.10">
    <property type="entry name" value="Ribonuclease Z/Hydroxyacylglutathione hydrolase-like"/>
    <property type="match status" value="1"/>
</dbReference>
<reference evidence="1" key="1">
    <citation type="submission" date="2017-02" db="EMBL/GenBank/DDBJ databases">
        <title>Delving into the versatile metabolic prowess of the omnipresent phylum Bacteroidetes.</title>
        <authorList>
            <person name="Nobu M.K."/>
            <person name="Mei R."/>
            <person name="Narihiro T."/>
            <person name="Kuroda K."/>
            <person name="Liu W.-T."/>
        </authorList>
    </citation>
    <scope>NUCLEOTIDE SEQUENCE</scope>
    <source>
        <strain evidence="1">ADurb.Bin131</strain>
    </source>
</reference>
<organism evidence="1">
    <name type="scientific">candidate division TA06 bacterium ADurb.Bin131</name>
    <dbReference type="NCBI Taxonomy" id="1852827"/>
    <lineage>
        <taxon>Bacteria</taxon>
        <taxon>Bacteria division TA06</taxon>
    </lineage>
</organism>
<dbReference type="SUPFAM" id="SSF56281">
    <property type="entry name" value="Metallo-hydrolase/oxidoreductase"/>
    <property type="match status" value="1"/>
</dbReference>
<dbReference type="EMBL" id="MWDQ01000083">
    <property type="protein sequence ID" value="OQB73370.1"/>
    <property type="molecule type" value="Genomic_DNA"/>
</dbReference>
<accession>A0A1V6C952</accession>
<comment type="caution">
    <text evidence="1">The sequence shown here is derived from an EMBL/GenBank/DDBJ whole genome shotgun (WGS) entry which is preliminary data.</text>
</comment>
<gene>
    <name evidence="1" type="ORF">BWX89_00999</name>
</gene>
<sequence length="83" mass="9201">MKLTIHRGSHEVGGICVEIEAGNTRILLDFGMPLKDVSGGILWTIASILNQWCIGRGTFIPVASPTQKLVVQGCYRYSRNLLW</sequence>
<dbReference type="Proteomes" id="UP000485562">
    <property type="component" value="Unassembled WGS sequence"/>
</dbReference>
<evidence type="ECO:0000313" key="1">
    <source>
        <dbReference type="EMBL" id="OQB73370.1"/>
    </source>
</evidence>
<dbReference type="InterPro" id="IPR036866">
    <property type="entry name" value="RibonucZ/Hydroxyglut_hydro"/>
</dbReference>